<evidence type="ECO:0000313" key="3">
    <source>
        <dbReference type="Proteomes" id="UP001058974"/>
    </source>
</evidence>
<accession>A0A9D4XQM2</accession>
<feature type="non-terminal residue" evidence="2">
    <location>
        <position position="266"/>
    </location>
</feature>
<comment type="caution">
    <text evidence="2">The sequence shown here is derived from an EMBL/GenBank/DDBJ whole genome shotgun (WGS) entry which is preliminary data.</text>
</comment>
<dbReference type="AlphaFoldDB" id="A0A9D4XQM2"/>
<feature type="compositionally biased region" description="Basic and acidic residues" evidence="1">
    <location>
        <begin position="135"/>
        <end position="147"/>
    </location>
</feature>
<reference evidence="2 3" key="1">
    <citation type="journal article" date="2022" name="Nat. Genet.">
        <title>Improved pea reference genome and pan-genome highlight genomic features and evolutionary characteristics.</title>
        <authorList>
            <person name="Yang T."/>
            <person name="Liu R."/>
            <person name="Luo Y."/>
            <person name="Hu S."/>
            <person name="Wang D."/>
            <person name="Wang C."/>
            <person name="Pandey M.K."/>
            <person name="Ge S."/>
            <person name="Xu Q."/>
            <person name="Li N."/>
            <person name="Li G."/>
            <person name="Huang Y."/>
            <person name="Saxena R.K."/>
            <person name="Ji Y."/>
            <person name="Li M."/>
            <person name="Yan X."/>
            <person name="He Y."/>
            <person name="Liu Y."/>
            <person name="Wang X."/>
            <person name="Xiang C."/>
            <person name="Varshney R.K."/>
            <person name="Ding H."/>
            <person name="Gao S."/>
            <person name="Zong X."/>
        </authorList>
    </citation>
    <scope>NUCLEOTIDE SEQUENCE [LARGE SCALE GENOMIC DNA]</scope>
    <source>
        <strain evidence="2 3">cv. Zhongwan 6</strain>
    </source>
</reference>
<feature type="region of interest" description="Disordered" evidence="1">
    <location>
        <begin position="132"/>
        <end position="153"/>
    </location>
</feature>
<dbReference type="EMBL" id="JAMSHJ010000003">
    <property type="protein sequence ID" value="KAI5424937.1"/>
    <property type="molecule type" value="Genomic_DNA"/>
</dbReference>
<sequence>DDAVTAENVVVAETEGEGENANGTFKVFELNSVWRGEQESDDNDEEECDICSVDEDEEEVWFDRESFSRMLRRVTLVEARMYAHMCHLGNLAYSIPNIKSGNLLKTCGLRFVTSSIEKRELAATADKNLASAAIQKEETSEKDVGEKNEEDNDESMINASAACQISVVEGSLEASSGSVDTVNMINANAGSLMATTDSMTAVIVADEDVKQAFADDLNSTSSTPCEWYTCDNDQSSTRYFVIQGSESFESWQANLLFEPVQFEGYI</sequence>
<dbReference type="Gramene" id="Psat03G0092600-T3">
    <property type="protein sequence ID" value="KAI5424937.1"/>
    <property type="gene ID" value="KIW84_030926"/>
</dbReference>
<dbReference type="PANTHER" id="PTHR46483">
    <property type="entry name" value="PHOSPHOLIPASE A1 PLIP2, CHLOROPLASTIC"/>
    <property type="match status" value="1"/>
</dbReference>
<gene>
    <name evidence="2" type="ORF">KIW84_030926</name>
</gene>
<evidence type="ECO:0000313" key="2">
    <source>
        <dbReference type="EMBL" id="KAI5424937.1"/>
    </source>
</evidence>
<dbReference type="PANTHER" id="PTHR46483:SF4">
    <property type="entry name" value="PHOSPHOLIPASE A1 PLIP2, CHLOROPLASTIC"/>
    <property type="match status" value="1"/>
</dbReference>
<evidence type="ECO:0000256" key="1">
    <source>
        <dbReference type="SAM" id="MobiDB-lite"/>
    </source>
</evidence>
<dbReference type="Proteomes" id="UP001058974">
    <property type="component" value="Chromosome 3"/>
</dbReference>
<dbReference type="GO" id="GO:0008970">
    <property type="term" value="F:phospholipase A1 activity"/>
    <property type="evidence" value="ECO:0007669"/>
    <property type="project" value="InterPro"/>
</dbReference>
<name>A0A9D4XQM2_PEA</name>
<dbReference type="InterPro" id="IPR043367">
    <property type="entry name" value="PLIP1/2/3"/>
</dbReference>
<protein>
    <submittedName>
        <fullName evidence="2">Variant 3</fullName>
    </submittedName>
</protein>
<proteinExistence type="predicted"/>
<organism evidence="2 3">
    <name type="scientific">Pisum sativum</name>
    <name type="common">Garden pea</name>
    <name type="synonym">Lathyrus oleraceus</name>
    <dbReference type="NCBI Taxonomy" id="3888"/>
    <lineage>
        <taxon>Eukaryota</taxon>
        <taxon>Viridiplantae</taxon>
        <taxon>Streptophyta</taxon>
        <taxon>Embryophyta</taxon>
        <taxon>Tracheophyta</taxon>
        <taxon>Spermatophyta</taxon>
        <taxon>Magnoliopsida</taxon>
        <taxon>eudicotyledons</taxon>
        <taxon>Gunneridae</taxon>
        <taxon>Pentapetalae</taxon>
        <taxon>rosids</taxon>
        <taxon>fabids</taxon>
        <taxon>Fabales</taxon>
        <taxon>Fabaceae</taxon>
        <taxon>Papilionoideae</taxon>
        <taxon>50 kb inversion clade</taxon>
        <taxon>NPAAA clade</taxon>
        <taxon>Hologalegina</taxon>
        <taxon>IRL clade</taxon>
        <taxon>Fabeae</taxon>
        <taxon>Lathyrus</taxon>
    </lineage>
</organism>
<keyword evidence="3" id="KW-1185">Reference proteome</keyword>